<dbReference type="EMBL" id="JBHRSS010000005">
    <property type="protein sequence ID" value="MFC3104738.1"/>
    <property type="molecule type" value="Genomic_DNA"/>
</dbReference>
<dbReference type="RefSeq" id="WP_380690168.1">
    <property type="nucleotide sequence ID" value="NZ_JBHRSS010000005.1"/>
</dbReference>
<sequence>MKKNQFDWETLERDTTRGFQILGREVENGWEIEVRFDNEQAPKQLSPKRTYMSREEAIITGRELATMG</sequence>
<dbReference type="Proteomes" id="UP001595462">
    <property type="component" value="Unassembled WGS sequence"/>
</dbReference>
<accession>A0ABV7EPU3</accession>
<name>A0ABV7EPU3_9GAMM</name>
<evidence type="ECO:0000313" key="1">
    <source>
        <dbReference type="EMBL" id="MFC3104738.1"/>
    </source>
</evidence>
<organism evidence="1 2">
    <name type="scientific">Salinisphaera aquimarina</name>
    <dbReference type="NCBI Taxonomy" id="2094031"/>
    <lineage>
        <taxon>Bacteria</taxon>
        <taxon>Pseudomonadati</taxon>
        <taxon>Pseudomonadota</taxon>
        <taxon>Gammaproteobacteria</taxon>
        <taxon>Salinisphaerales</taxon>
        <taxon>Salinisphaeraceae</taxon>
        <taxon>Salinisphaera</taxon>
    </lineage>
</organism>
<reference evidence="2" key="1">
    <citation type="journal article" date="2019" name="Int. J. Syst. Evol. Microbiol.">
        <title>The Global Catalogue of Microorganisms (GCM) 10K type strain sequencing project: providing services to taxonomists for standard genome sequencing and annotation.</title>
        <authorList>
            <consortium name="The Broad Institute Genomics Platform"/>
            <consortium name="The Broad Institute Genome Sequencing Center for Infectious Disease"/>
            <person name="Wu L."/>
            <person name="Ma J."/>
        </authorList>
    </citation>
    <scope>NUCLEOTIDE SEQUENCE [LARGE SCALE GENOMIC DNA]</scope>
    <source>
        <strain evidence="2">KCTC 52640</strain>
    </source>
</reference>
<keyword evidence="2" id="KW-1185">Reference proteome</keyword>
<gene>
    <name evidence="1" type="ORF">ACFOSU_12670</name>
</gene>
<proteinExistence type="predicted"/>
<comment type="caution">
    <text evidence="1">The sequence shown here is derived from an EMBL/GenBank/DDBJ whole genome shotgun (WGS) entry which is preliminary data.</text>
</comment>
<evidence type="ECO:0000313" key="2">
    <source>
        <dbReference type="Proteomes" id="UP001595462"/>
    </source>
</evidence>
<protein>
    <submittedName>
        <fullName evidence="1">Uncharacterized protein</fullName>
    </submittedName>
</protein>